<dbReference type="OrthoDB" id="1524959at2"/>
<keyword evidence="3 6" id="KW-0963">Cytoplasm</keyword>
<keyword evidence="7" id="KW-0966">Cell projection</keyword>
<comment type="similarity">
    <text evidence="2 6">Belongs to the FliS family.</text>
</comment>
<dbReference type="PANTHER" id="PTHR34773:SF1">
    <property type="entry name" value="FLAGELLAR SECRETION CHAPERONE FLIS"/>
    <property type="match status" value="1"/>
</dbReference>
<keyword evidence="5" id="KW-0143">Chaperone</keyword>
<protein>
    <recommendedName>
        <fullName evidence="6">Flagellar secretion chaperone FliS</fullName>
    </recommendedName>
</protein>
<evidence type="ECO:0000256" key="2">
    <source>
        <dbReference type="ARBA" id="ARBA00008787"/>
    </source>
</evidence>
<keyword evidence="7" id="KW-0282">Flagellum</keyword>
<evidence type="ECO:0000256" key="4">
    <source>
        <dbReference type="ARBA" id="ARBA00022795"/>
    </source>
</evidence>
<gene>
    <name evidence="7" type="ORF">SAMN04488500_102220</name>
</gene>
<evidence type="ECO:0000313" key="8">
    <source>
        <dbReference type="Proteomes" id="UP000192738"/>
    </source>
</evidence>
<keyword evidence="8" id="KW-1185">Reference proteome</keyword>
<dbReference type="InterPro" id="IPR003713">
    <property type="entry name" value="FliS"/>
</dbReference>
<dbReference type="GO" id="GO:0005829">
    <property type="term" value="C:cytosol"/>
    <property type="evidence" value="ECO:0007669"/>
    <property type="project" value="UniProtKB-SubCell"/>
</dbReference>
<keyword evidence="4 6" id="KW-1005">Bacterial flagellum biogenesis</keyword>
<evidence type="ECO:0000256" key="1">
    <source>
        <dbReference type="ARBA" id="ARBA00004514"/>
    </source>
</evidence>
<dbReference type="STRING" id="112901.SAMN04488500_102220"/>
<dbReference type="InterPro" id="IPR036584">
    <property type="entry name" value="FliS_sf"/>
</dbReference>
<comment type="subcellular location">
    <subcellularLocation>
        <location evidence="1 6">Cytoplasm</location>
        <location evidence="1 6">Cytosol</location>
    </subcellularLocation>
</comment>
<evidence type="ECO:0000256" key="3">
    <source>
        <dbReference type="ARBA" id="ARBA00022490"/>
    </source>
</evidence>
<dbReference type="PANTHER" id="PTHR34773">
    <property type="entry name" value="FLAGELLAR SECRETION CHAPERONE FLIS"/>
    <property type="match status" value="1"/>
</dbReference>
<dbReference type="Gene3D" id="1.20.120.340">
    <property type="entry name" value="Flagellar protein FliS"/>
    <property type="match status" value="1"/>
</dbReference>
<reference evidence="7 8" key="1">
    <citation type="submission" date="2017-04" db="EMBL/GenBank/DDBJ databases">
        <authorList>
            <person name="Afonso C.L."/>
            <person name="Miller P.J."/>
            <person name="Scott M.A."/>
            <person name="Spackman E."/>
            <person name="Goraichik I."/>
            <person name="Dimitrov K.M."/>
            <person name="Suarez D.L."/>
            <person name="Swayne D.E."/>
        </authorList>
    </citation>
    <scope>NUCLEOTIDE SEQUENCE [LARGE SCALE GENOMIC DNA]</scope>
    <source>
        <strain evidence="7 8">DSM 5090</strain>
    </source>
</reference>
<dbReference type="Pfam" id="PF02561">
    <property type="entry name" value="FliS"/>
    <property type="match status" value="1"/>
</dbReference>
<dbReference type="GO" id="GO:0071973">
    <property type="term" value="P:bacterial-type flagellum-dependent cell motility"/>
    <property type="evidence" value="ECO:0007669"/>
    <property type="project" value="TreeGrafter"/>
</dbReference>
<evidence type="ECO:0000256" key="5">
    <source>
        <dbReference type="ARBA" id="ARBA00023186"/>
    </source>
</evidence>
<proteinExistence type="inferred from homology"/>
<evidence type="ECO:0000256" key="6">
    <source>
        <dbReference type="PIRNR" id="PIRNR039090"/>
    </source>
</evidence>
<accession>A0A1W1YUI1</accession>
<dbReference type="AlphaFoldDB" id="A0A1W1YUI1"/>
<organism evidence="7 8">
    <name type="scientific">Sporomusa malonica</name>
    <dbReference type="NCBI Taxonomy" id="112901"/>
    <lineage>
        <taxon>Bacteria</taxon>
        <taxon>Bacillati</taxon>
        <taxon>Bacillota</taxon>
        <taxon>Negativicutes</taxon>
        <taxon>Selenomonadales</taxon>
        <taxon>Sporomusaceae</taxon>
        <taxon>Sporomusa</taxon>
    </lineage>
</organism>
<dbReference type="Proteomes" id="UP000192738">
    <property type="component" value="Unassembled WGS sequence"/>
</dbReference>
<name>A0A1W1YUI1_9FIRM</name>
<sequence>MNTANMANAYKHQQIMTASPEELTLMLYNGALRFIAESMQAIDHGNMEKAHNSNLRVQAIIREFMATLDMQYEISQGYNKLYDYIEYCLIQANLKKDKARLEEARNVLQELRDTWVQAMKSAKMQRTVAR</sequence>
<evidence type="ECO:0000313" key="7">
    <source>
        <dbReference type="EMBL" id="SMC39870.1"/>
    </source>
</evidence>
<dbReference type="GO" id="GO:0044780">
    <property type="term" value="P:bacterial-type flagellum assembly"/>
    <property type="evidence" value="ECO:0007669"/>
    <property type="project" value="InterPro"/>
</dbReference>
<dbReference type="CDD" id="cd16098">
    <property type="entry name" value="FliS"/>
    <property type="match status" value="1"/>
</dbReference>
<keyword evidence="7" id="KW-0969">Cilium</keyword>
<dbReference type="SUPFAM" id="SSF101116">
    <property type="entry name" value="Flagellar export chaperone FliS"/>
    <property type="match status" value="1"/>
</dbReference>
<dbReference type="EMBL" id="FWXI01000002">
    <property type="protein sequence ID" value="SMC39870.1"/>
    <property type="molecule type" value="Genomic_DNA"/>
</dbReference>
<dbReference type="NCBIfam" id="TIGR00208">
    <property type="entry name" value="fliS"/>
    <property type="match status" value="1"/>
</dbReference>
<dbReference type="RefSeq" id="WP_084574125.1">
    <property type="nucleotide sequence ID" value="NZ_CP155572.1"/>
</dbReference>
<dbReference type="PIRSF" id="PIRSF039090">
    <property type="entry name" value="Flis"/>
    <property type="match status" value="1"/>
</dbReference>